<keyword evidence="1 7" id="KW-0240">DNA-directed RNA polymerase</keyword>
<feature type="binding site" evidence="7">
    <location>
        <position position="895"/>
    </location>
    <ligand>
        <name>Zn(2+)</name>
        <dbReference type="ChEBI" id="CHEBI:29105"/>
        <label>2</label>
    </ligand>
</feature>
<feature type="binding site" evidence="7">
    <location>
        <position position="88"/>
    </location>
    <ligand>
        <name>Zn(2+)</name>
        <dbReference type="ChEBI" id="CHEBI:29105"/>
        <label>1</label>
    </ligand>
</feature>
<dbReference type="Pfam" id="PF04998">
    <property type="entry name" value="RNA_pol_Rpb1_5"/>
    <property type="match status" value="1"/>
</dbReference>
<evidence type="ECO:0000259" key="9">
    <source>
        <dbReference type="SMART" id="SM00663"/>
    </source>
</evidence>
<comment type="similarity">
    <text evidence="7 8">Belongs to the RNA polymerase beta' chain family.</text>
</comment>
<gene>
    <name evidence="7 10" type="primary">rpoC</name>
    <name evidence="10" type="ORF">theurythT_24240</name>
</gene>
<dbReference type="InterPro" id="IPR042102">
    <property type="entry name" value="RNA_pol_Rpb1_3_sf"/>
</dbReference>
<keyword evidence="2 7" id="KW-0808">Transferase</keyword>
<dbReference type="PANTHER" id="PTHR19376">
    <property type="entry name" value="DNA-DIRECTED RNA POLYMERASE"/>
    <property type="match status" value="1"/>
</dbReference>
<dbReference type="EC" id="2.7.7.6" evidence="7"/>
<protein>
    <recommendedName>
        <fullName evidence="7">DNA-directed RNA polymerase subunit beta'</fullName>
        <shortName evidence="7">RNAP subunit beta'</shortName>
        <ecNumber evidence="7">2.7.7.6</ecNumber>
    </recommendedName>
    <alternativeName>
        <fullName evidence="7">RNA polymerase subunit beta'</fullName>
    </alternativeName>
    <alternativeName>
        <fullName evidence="7">Transcriptase subunit beta'</fullName>
    </alternativeName>
</protein>
<keyword evidence="7" id="KW-0862">Zinc</keyword>
<comment type="catalytic activity">
    <reaction evidence="6 7 8">
        <text>RNA(n) + a ribonucleoside 5'-triphosphate = RNA(n+1) + diphosphate</text>
        <dbReference type="Rhea" id="RHEA:21248"/>
        <dbReference type="Rhea" id="RHEA-COMP:14527"/>
        <dbReference type="Rhea" id="RHEA-COMP:17342"/>
        <dbReference type="ChEBI" id="CHEBI:33019"/>
        <dbReference type="ChEBI" id="CHEBI:61557"/>
        <dbReference type="ChEBI" id="CHEBI:140395"/>
        <dbReference type="EC" id="2.7.7.6"/>
    </reaction>
</comment>
<dbReference type="InterPro" id="IPR045867">
    <property type="entry name" value="DNA-dir_RpoC_beta_prime"/>
</dbReference>
<evidence type="ECO:0000313" key="10">
    <source>
        <dbReference type="EMBL" id="GLX82972.1"/>
    </source>
</evidence>
<keyword evidence="4 7" id="KW-0479">Metal-binding</keyword>
<dbReference type="InterPro" id="IPR012754">
    <property type="entry name" value="DNA-dir_RpoC_beta_prime_bact"/>
</dbReference>
<dbReference type="Pfam" id="PF04997">
    <property type="entry name" value="RNA_pol_Rpb1_1"/>
    <property type="match status" value="1"/>
</dbReference>
<dbReference type="Gene3D" id="1.10.40.90">
    <property type="match status" value="1"/>
</dbReference>
<name>A0ABQ6H5V1_9GAMM</name>
<dbReference type="CDD" id="cd01609">
    <property type="entry name" value="RNAP_beta'_N"/>
    <property type="match status" value="1"/>
</dbReference>
<sequence length="1405" mass="155246">MKDLLKFLKQQNQTEEFDGIRIGLASPDQIRSWSFGEVKKPETINYRTFKPERDGLFCARIFGPVKDYECLCGKYKRLKHRGVICEKCGVEVTLTKVRRERMGHIELASPVAHIWFLKSLPSRIGLLLDMTLRDIERVLYFESYVVTEPGMTTLEKGQILTEEEYLDSLEEHGDEFDAKMGAEAVLALLEQIDLEGDIAQMREELPEIGSETKRKKITKRLKLMEAFAQSGNKPEWMIMSVLPILPPDLRPLVPLDGGRFATSDLNDLYRRVINRNNRLKRLLDLVAPDIIVRNEKRMLQESVDALLDNGRRGRAITGSNKRPLKSLADMIKGKQGRFRQNLLGKRVDYSGRSVITVGPTLRLHQCGLPKKMALELFKPFIYGKLEARGLATTIKAAKKLVEREGAEVWDVLDEVIREHPVMLNRAPTLHRLGIQAFEPVLIEGKAIHLHPLVCAAYNADFDGDQMAVHVPLTIEAQLEARALMMSTNNVLSPANGDPIIVPSQDVVLGLYYLTRERVNGLGEGMVFADTKEAEKAYRTGVAELHARVKIRITEHVKNQEGELIAQTSLRDTTVGRAILWQVCPKGLPYELIDQPLGKKPISRLINHAYRNLGLKDTVIFADHIMYTGFHYAMIAGASVGIDDMVIPDAKYTIIDAAEEEVTEIQEQFDQGLVTAGEKYNKVIDIWSSANEKVSKAMMDNLSKEQVENRDGEMEEQDSFNSIFMMADSGARGSAAQIRQLAGMRGLMAKPDGSIIETPITANFREGLNVLQYFISTHGARKGLADTALKTANSGYLTRRLVDVAQDLVVTEHDCGTEDGLLMTPLIEGGDVVEPLRERVLGRVVAEDVLIPGTEEVLLPRNTLIDEALCDVIEDNSVDQIKVRSIITCETDFGICAHCYGRDLARGHIINQGEAIGVVAAQSIGEPGTQLTMRTFHIGGAASRASAENSVQVKNTGTLKLQNAKFVINSEGHAVITSRSSELTVIDELGREKERYKVPYGSVLAKNDGEAIDAGEIVANWDPHTHPIITEVAGKIKFVDLIDQVTMTRETDDLTGLSSIVITDAAQRSSAGKEMRPMVKLVDAKGNDVMIAGTEIPAQYFLPGNAIVNLEDGAEVNIGDALARIPQESSKTRDITGGLPRVADLFEARKPKEPAILAEKTGIIGFGKETKGKRRLLITQPSGEVYEEMIPKWRQLNVFEGESVLKGEVIADGPESPHDILRLRGVAAVANYIVNEVQDVYRLQGVKINDKHIEVIVRQMIRKCEILDGGDSEFLKGEVAEVANVNIANRELEAAGKKPAEYEMLMMGITKASLATESFISAASFQETTRVLTEAAVAGKKDSLRGLKENVIVGRLIPAGTGYSYHQERARKRNEALAPEEVTVSQDEAAQALTDALNADGLGDAD</sequence>
<reference evidence="10 11" key="1">
    <citation type="submission" date="2023-03" db="EMBL/GenBank/DDBJ databases">
        <title>Draft genome sequence of Thalassotalea eurytherma JCM 18482T.</title>
        <authorList>
            <person name="Sawabe T."/>
        </authorList>
    </citation>
    <scope>NUCLEOTIDE SEQUENCE [LARGE SCALE GENOMIC DNA]</scope>
    <source>
        <strain evidence="10 11">JCM 18482</strain>
    </source>
</reference>
<feature type="binding site" evidence="7">
    <location>
        <position position="70"/>
    </location>
    <ligand>
        <name>Zn(2+)</name>
        <dbReference type="ChEBI" id="CHEBI:29105"/>
        <label>1</label>
    </ligand>
</feature>
<evidence type="ECO:0000256" key="4">
    <source>
        <dbReference type="ARBA" id="ARBA00022723"/>
    </source>
</evidence>
<dbReference type="GO" id="GO:0000428">
    <property type="term" value="C:DNA-directed RNA polymerase complex"/>
    <property type="evidence" value="ECO:0007669"/>
    <property type="project" value="UniProtKB-KW"/>
</dbReference>
<evidence type="ECO:0000256" key="6">
    <source>
        <dbReference type="ARBA" id="ARBA00048552"/>
    </source>
</evidence>
<keyword evidence="5 7" id="KW-0804">Transcription</keyword>
<dbReference type="InterPro" id="IPR007066">
    <property type="entry name" value="RNA_pol_Rpb1_3"/>
</dbReference>
<dbReference type="PANTHER" id="PTHR19376:SF54">
    <property type="entry name" value="DNA-DIRECTED RNA POLYMERASE SUBUNIT BETA"/>
    <property type="match status" value="1"/>
</dbReference>
<dbReference type="Gene3D" id="4.10.860.120">
    <property type="entry name" value="RNA polymerase II, clamp domain"/>
    <property type="match status" value="1"/>
</dbReference>
<dbReference type="Gene3D" id="2.40.40.20">
    <property type="match status" value="1"/>
</dbReference>
<feature type="binding site" evidence="7">
    <location>
        <position position="460"/>
    </location>
    <ligand>
        <name>Mg(2+)</name>
        <dbReference type="ChEBI" id="CHEBI:18420"/>
    </ligand>
</feature>
<dbReference type="SUPFAM" id="SSF64484">
    <property type="entry name" value="beta and beta-prime subunits of DNA dependent RNA-polymerase"/>
    <property type="match status" value="1"/>
</dbReference>
<keyword evidence="3 7" id="KW-0548">Nucleotidyltransferase</keyword>
<dbReference type="InterPro" id="IPR007081">
    <property type="entry name" value="RNA_pol_Rpb1_5"/>
</dbReference>
<dbReference type="InterPro" id="IPR038120">
    <property type="entry name" value="Rpb1_funnel_sf"/>
</dbReference>
<dbReference type="InterPro" id="IPR044893">
    <property type="entry name" value="RNA_pol_Rpb1_clamp_domain"/>
</dbReference>
<dbReference type="InterPro" id="IPR007080">
    <property type="entry name" value="RNA_pol_Rpb1_1"/>
</dbReference>
<organism evidence="10 11">
    <name type="scientific">Thalassotalea eurytherma</name>
    <dbReference type="NCBI Taxonomy" id="1144278"/>
    <lineage>
        <taxon>Bacteria</taxon>
        <taxon>Pseudomonadati</taxon>
        <taxon>Pseudomonadota</taxon>
        <taxon>Gammaproteobacteria</taxon>
        <taxon>Alteromonadales</taxon>
        <taxon>Colwelliaceae</taxon>
        <taxon>Thalassotalea</taxon>
    </lineage>
</organism>
<dbReference type="SMART" id="SM00663">
    <property type="entry name" value="RPOLA_N"/>
    <property type="match status" value="1"/>
</dbReference>
<comment type="function">
    <text evidence="7 8">DNA-dependent RNA polymerase catalyzes the transcription of DNA into RNA using the four ribonucleoside triphosphates as substrates.</text>
</comment>
<dbReference type="HAMAP" id="MF_01322">
    <property type="entry name" value="RNApol_bact_RpoC"/>
    <property type="match status" value="1"/>
</dbReference>
<keyword evidence="7" id="KW-0460">Magnesium</keyword>
<dbReference type="InterPro" id="IPR007083">
    <property type="entry name" value="RNA_pol_Rpb1_4"/>
</dbReference>
<evidence type="ECO:0000256" key="1">
    <source>
        <dbReference type="ARBA" id="ARBA00022478"/>
    </source>
</evidence>
<dbReference type="Gene3D" id="1.10.1790.20">
    <property type="match status" value="1"/>
</dbReference>
<feature type="binding site" evidence="7">
    <location>
        <position position="888"/>
    </location>
    <ligand>
        <name>Zn(2+)</name>
        <dbReference type="ChEBI" id="CHEBI:29105"/>
        <label>2</label>
    </ligand>
</feature>
<feature type="binding site" evidence="7">
    <location>
        <position position="462"/>
    </location>
    <ligand>
        <name>Mg(2+)</name>
        <dbReference type="ChEBI" id="CHEBI:18420"/>
    </ligand>
</feature>
<dbReference type="CDD" id="cd02655">
    <property type="entry name" value="RNAP_beta'_C"/>
    <property type="match status" value="1"/>
</dbReference>
<evidence type="ECO:0000256" key="2">
    <source>
        <dbReference type="ARBA" id="ARBA00022679"/>
    </source>
</evidence>
<evidence type="ECO:0000256" key="8">
    <source>
        <dbReference type="RuleBase" id="RU004279"/>
    </source>
</evidence>
<dbReference type="EMBL" id="BSSU01000012">
    <property type="protein sequence ID" value="GLX82972.1"/>
    <property type="molecule type" value="Genomic_DNA"/>
</dbReference>
<comment type="cofactor">
    <cofactor evidence="7">
        <name>Zn(2+)</name>
        <dbReference type="ChEBI" id="CHEBI:29105"/>
    </cofactor>
    <text evidence="7">Binds 2 Zn(2+) ions per subunit.</text>
</comment>
<dbReference type="Gene3D" id="1.10.150.390">
    <property type="match status" value="1"/>
</dbReference>
<dbReference type="InterPro" id="IPR006592">
    <property type="entry name" value="RNA_pol_N"/>
</dbReference>
<dbReference type="NCBIfam" id="TIGR02386">
    <property type="entry name" value="rpoC_TIGR"/>
    <property type="match status" value="1"/>
</dbReference>
<dbReference type="Pfam" id="PF04983">
    <property type="entry name" value="RNA_pol_Rpb1_3"/>
    <property type="match status" value="1"/>
</dbReference>
<feature type="binding site" evidence="7">
    <location>
        <position position="464"/>
    </location>
    <ligand>
        <name>Mg(2+)</name>
        <dbReference type="ChEBI" id="CHEBI:18420"/>
    </ligand>
</feature>
<dbReference type="RefSeq" id="WP_284208367.1">
    <property type="nucleotide sequence ID" value="NZ_BSSU01000012.1"/>
</dbReference>
<dbReference type="Gene3D" id="1.10.132.30">
    <property type="match status" value="1"/>
</dbReference>
<dbReference type="InterPro" id="IPR000722">
    <property type="entry name" value="RNA_pol_asu"/>
</dbReference>
<feature type="binding site" evidence="7">
    <location>
        <position position="814"/>
    </location>
    <ligand>
        <name>Zn(2+)</name>
        <dbReference type="ChEBI" id="CHEBI:29105"/>
        <label>2</label>
    </ligand>
</feature>
<accession>A0ABQ6H5V1</accession>
<dbReference type="Proteomes" id="UP001157133">
    <property type="component" value="Unassembled WGS sequence"/>
</dbReference>
<comment type="subunit">
    <text evidence="7">The RNAP catalytic core consists of 2 alpha, 1 beta, 1 beta' and 1 omega subunit. When a sigma factor is associated with the core the holoenzyme is formed, which can initiate transcription.</text>
</comment>
<feature type="binding site" evidence="7">
    <location>
        <position position="898"/>
    </location>
    <ligand>
        <name>Zn(2+)</name>
        <dbReference type="ChEBI" id="CHEBI:29105"/>
        <label>2</label>
    </ligand>
</feature>
<feature type="binding site" evidence="7">
    <location>
        <position position="72"/>
    </location>
    <ligand>
        <name>Zn(2+)</name>
        <dbReference type="ChEBI" id="CHEBI:29105"/>
        <label>1</label>
    </ligand>
</feature>
<dbReference type="Pfam" id="PF05000">
    <property type="entry name" value="RNA_pol_Rpb1_4"/>
    <property type="match status" value="1"/>
</dbReference>
<evidence type="ECO:0000256" key="7">
    <source>
        <dbReference type="HAMAP-Rule" id="MF_01322"/>
    </source>
</evidence>
<comment type="caution">
    <text evidence="10">The sequence shown here is derived from an EMBL/GenBank/DDBJ whole genome shotgun (WGS) entry which is preliminary data.</text>
</comment>
<keyword evidence="11" id="KW-1185">Reference proteome</keyword>
<dbReference type="Pfam" id="PF00623">
    <property type="entry name" value="RNA_pol_Rpb1_2"/>
    <property type="match status" value="1"/>
</dbReference>
<evidence type="ECO:0000256" key="5">
    <source>
        <dbReference type="ARBA" id="ARBA00023163"/>
    </source>
</evidence>
<comment type="cofactor">
    <cofactor evidence="7">
        <name>Mg(2+)</name>
        <dbReference type="ChEBI" id="CHEBI:18420"/>
    </cofactor>
    <text evidence="7">Binds 1 Mg(2+) ion per subunit.</text>
</comment>
<dbReference type="Gene3D" id="2.40.50.100">
    <property type="match status" value="3"/>
</dbReference>
<proteinExistence type="inferred from homology"/>
<feature type="domain" description="RNA polymerase N-terminal" evidence="9">
    <location>
        <begin position="235"/>
        <end position="514"/>
    </location>
</feature>
<dbReference type="Gene3D" id="1.10.274.100">
    <property type="entry name" value="RNA polymerase Rpb1, domain 3"/>
    <property type="match status" value="1"/>
</dbReference>
<feature type="binding site" evidence="7">
    <location>
        <position position="85"/>
    </location>
    <ligand>
        <name>Zn(2+)</name>
        <dbReference type="ChEBI" id="CHEBI:29105"/>
        <label>1</label>
    </ligand>
</feature>
<evidence type="ECO:0000256" key="3">
    <source>
        <dbReference type="ARBA" id="ARBA00022695"/>
    </source>
</evidence>
<evidence type="ECO:0000313" key="11">
    <source>
        <dbReference type="Proteomes" id="UP001157133"/>
    </source>
</evidence>